<evidence type="ECO:0000259" key="1">
    <source>
        <dbReference type="Pfam" id="PF21834"/>
    </source>
</evidence>
<evidence type="ECO:0000313" key="2">
    <source>
        <dbReference type="EMBL" id="SHN83084.1"/>
    </source>
</evidence>
<gene>
    <name evidence="2" type="ORF">SAMN05444170_5394</name>
</gene>
<keyword evidence="3" id="KW-1185">Reference proteome</keyword>
<reference evidence="3" key="1">
    <citation type="submission" date="2016-11" db="EMBL/GenBank/DDBJ databases">
        <authorList>
            <person name="Varghese N."/>
            <person name="Submissions S."/>
        </authorList>
    </citation>
    <scope>NUCLEOTIDE SEQUENCE [LARGE SCALE GENOMIC DNA]</scope>
    <source>
        <strain evidence="3">GAS401</strain>
    </source>
</reference>
<dbReference type="EMBL" id="LT670849">
    <property type="protein sequence ID" value="SHN83084.1"/>
    <property type="molecule type" value="Genomic_DNA"/>
</dbReference>
<dbReference type="Proteomes" id="UP000184096">
    <property type="component" value="Chromosome I"/>
</dbReference>
<dbReference type="OrthoDB" id="8240647at2"/>
<sequence length="94" mass="10822">MPRYFFRIRNGRYSGASEKGIELADRNAAWQEMTRSCADMVGGICRKLGQNTQWEMELLDERKEPVFRICLVANSLESKPKPATKKRQPSAERS</sequence>
<name>A0A1M7UJG4_9BRAD</name>
<dbReference type="Pfam" id="PF21834">
    <property type="entry name" value="DUF6894"/>
    <property type="match status" value="1"/>
</dbReference>
<proteinExistence type="predicted"/>
<feature type="domain" description="DUF6894" evidence="1">
    <location>
        <begin position="3"/>
        <end position="70"/>
    </location>
</feature>
<dbReference type="InterPro" id="IPR054189">
    <property type="entry name" value="DUF6894"/>
</dbReference>
<dbReference type="RefSeq" id="WP_072822509.1">
    <property type="nucleotide sequence ID" value="NZ_LT670849.1"/>
</dbReference>
<dbReference type="AlphaFoldDB" id="A0A1M7UJG4"/>
<organism evidence="2 3">
    <name type="scientific">Bradyrhizobium erythrophlei</name>
    <dbReference type="NCBI Taxonomy" id="1437360"/>
    <lineage>
        <taxon>Bacteria</taxon>
        <taxon>Pseudomonadati</taxon>
        <taxon>Pseudomonadota</taxon>
        <taxon>Alphaproteobacteria</taxon>
        <taxon>Hyphomicrobiales</taxon>
        <taxon>Nitrobacteraceae</taxon>
        <taxon>Bradyrhizobium</taxon>
    </lineage>
</organism>
<protein>
    <recommendedName>
        <fullName evidence="1">DUF6894 domain-containing protein</fullName>
    </recommendedName>
</protein>
<accession>A0A1M7UJG4</accession>
<evidence type="ECO:0000313" key="3">
    <source>
        <dbReference type="Proteomes" id="UP000184096"/>
    </source>
</evidence>